<organism evidence="3 4">
    <name type="scientific">Lachnellula occidentalis</name>
    <dbReference type="NCBI Taxonomy" id="215460"/>
    <lineage>
        <taxon>Eukaryota</taxon>
        <taxon>Fungi</taxon>
        <taxon>Dikarya</taxon>
        <taxon>Ascomycota</taxon>
        <taxon>Pezizomycotina</taxon>
        <taxon>Leotiomycetes</taxon>
        <taxon>Helotiales</taxon>
        <taxon>Lachnaceae</taxon>
        <taxon>Lachnellula</taxon>
    </lineage>
</organism>
<reference evidence="3 4" key="1">
    <citation type="submission" date="2018-05" db="EMBL/GenBank/DDBJ databases">
        <title>Genome sequencing and assembly of the regulated plant pathogen Lachnellula willkommii and related sister species for the development of diagnostic species identification markers.</title>
        <authorList>
            <person name="Giroux E."/>
            <person name="Bilodeau G."/>
        </authorList>
    </citation>
    <scope>NUCLEOTIDE SEQUENCE [LARGE SCALE GENOMIC DNA]</scope>
    <source>
        <strain evidence="3 4">CBS 160.35</strain>
    </source>
</reference>
<keyword evidence="4" id="KW-1185">Reference proteome</keyword>
<evidence type="ECO:0000313" key="4">
    <source>
        <dbReference type="Proteomes" id="UP000443090"/>
    </source>
</evidence>
<evidence type="ECO:0000313" key="3">
    <source>
        <dbReference type="EMBL" id="TVY31230.1"/>
    </source>
</evidence>
<dbReference type="AlphaFoldDB" id="A0A8H8U2J3"/>
<dbReference type="EMBL" id="QGMI01003112">
    <property type="protein sequence ID" value="TVY31230.1"/>
    <property type="molecule type" value="Genomic_DNA"/>
</dbReference>
<dbReference type="Proteomes" id="UP000443090">
    <property type="component" value="Unassembled WGS sequence"/>
</dbReference>
<feature type="non-terminal residue" evidence="3">
    <location>
        <position position="188"/>
    </location>
</feature>
<dbReference type="GO" id="GO:0005507">
    <property type="term" value="F:copper ion binding"/>
    <property type="evidence" value="ECO:0007669"/>
    <property type="project" value="TreeGrafter"/>
</dbReference>
<evidence type="ECO:0000256" key="1">
    <source>
        <dbReference type="ARBA" id="ARBA00007768"/>
    </source>
</evidence>
<comment type="similarity">
    <text evidence="1">Belongs to the CutC family.</text>
</comment>
<sequence>MPHLEIASFNLLSAQTAAATGASRIELCRTPSAGGLTPLLSTFTSLKQLPTVTIPIYVMIRPHANSFTYSPAELVDMESCIKEFSEAGADGFVFGVLTPTPAAVQIDVEANKRLIRAASGKPCTFHRAFDCIPRAAMAGQLEVLVECGFAAVLSSGGARTATEGQGSEVLRDLVQAAGESIEVIVGGG</sequence>
<protein>
    <recommendedName>
        <fullName evidence="2">Copper homeostasis protein cutC homolog</fullName>
    </recommendedName>
</protein>
<dbReference type="OrthoDB" id="7392499at2759"/>
<evidence type="ECO:0000256" key="2">
    <source>
        <dbReference type="ARBA" id="ARBA00019014"/>
    </source>
</evidence>
<gene>
    <name evidence="3" type="ORF">LOCC1_G008967</name>
</gene>
<proteinExistence type="inferred from homology"/>
<dbReference type="Gene3D" id="3.20.20.380">
    <property type="entry name" value="Copper homeostasis (CutC) domain"/>
    <property type="match status" value="1"/>
</dbReference>
<dbReference type="PANTHER" id="PTHR12598">
    <property type="entry name" value="COPPER HOMEOSTASIS PROTEIN CUTC"/>
    <property type="match status" value="1"/>
</dbReference>
<dbReference type="SUPFAM" id="SSF110395">
    <property type="entry name" value="CutC-like"/>
    <property type="match status" value="1"/>
</dbReference>
<dbReference type="InterPro" id="IPR036822">
    <property type="entry name" value="CutC-like_dom_sf"/>
</dbReference>
<dbReference type="Pfam" id="PF03932">
    <property type="entry name" value="CutC"/>
    <property type="match status" value="1"/>
</dbReference>
<accession>A0A8H8U2J3</accession>
<dbReference type="InterPro" id="IPR005627">
    <property type="entry name" value="CutC-like"/>
</dbReference>
<comment type="caution">
    <text evidence="3">The sequence shown here is derived from an EMBL/GenBank/DDBJ whole genome shotgun (WGS) entry which is preliminary data.</text>
</comment>
<name>A0A8H8U2J3_9HELO</name>
<dbReference type="PANTHER" id="PTHR12598:SF0">
    <property type="entry name" value="COPPER HOMEOSTASIS PROTEIN CUTC HOMOLOG"/>
    <property type="match status" value="1"/>
</dbReference>